<dbReference type="OrthoDB" id="6595846at2759"/>
<accession>A0A9N9RY99</accession>
<name>A0A9N9RY99_9DIPT</name>
<dbReference type="Pfam" id="PF01395">
    <property type="entry name" value="PBP_GOBP"/>
    <property type="match status" value="1"/>
</dbReference>
<dbReference type="SMART" id="SM00708">
    <property type="entry name" value="PhBP"/>
    <property type="match status" value="1"/>
</dbReference>
<evidence type="ECO:0000256" key="4">
    <source>
        <dbReference type="SAM" id="SignalP"/>
    </source>
</evidence>
<evidence type="ECO:0000313" key="5">
    <source>
        <dbReference type="EMBL" id="CAG9805106.1"/>
    </source>
</evidence>
<organism evidence="5 6">
    <name type="scientific">Chironomus riparius</name>
    <dbReference type="NCBI Taxonomy" id="315576"/>
    <lineage>
        <taxon>Eukaryota</taxon>
        <taxon>Metazoa</taxon>
        <taxon>Ecdysozoa</taxon>
        <taxon>Arthropoda</taxon>
        <taxon>Hexapoda</taxon>
        <taxon>Insecta</taxon>
        <taxon>Pterygota</taxon>
        <taxon>Neoptera</taxon>
        <taxon>Endopterygota</taxon>
        <taxon>Diptera</taxon>
        <taxon>Nematocera</taxon>
        <taxon>Chironomoidea</taxon>
        <taxon>Chironomidae</taxon>
        <taxon>Chironominae</taxon>
        <taxon>Chironomus</taxon>
    </lineage>
</organism>
<dbReference type="SUPFAM" id="SSF47565">
    <property type="entry name" value="Insect pheromone/odorant-binding proteins"/>
    <property type="match status" value="1"/>
</dbReference>
<comment type="subcellular location">
    <subcellularLocation>
        <location evidence="1">Secreted</location>
    </subcellularLocation>
</comment>
<dbReference type="GO" id="GO:0005576">
    <property type="term" value="C:extracellular region"/>
    <property type="evidence" value="ECO:0007669"/>
    <property type="project" value="UniProtKB-SubCell"/>
</dbReference>
<comment type="similarity">
    <text evidence="2">Belongs to the PBP/GOBP family.</text>
</comment>
<feature type="signal peptide" evidence="4">
    <location>
        <begin position="1"/>
        <end position="18"/>
    </location>
</feature>
<reference evidence="5" key="1">
    <citation type="submission" date="2022-01" db="EMBL/GenBank/DDBJ databases">
        <authorList>
            <person name="King R."/>
        </authorList>
    </citation>
    <scope>NUCLEOTIDE SEQUENCE</scope>
</reference>
<gene>
    <name evidence="5" type="ORF">CHIRRI_LOCUS7983</name>
</gene>
<keyword evidence="4" id="KW-0732">Signal</keyword>
<keyword evidence="6" id="KW-1185">Reference proteome</keyword>
<sequence>MKYFSTILVATLVICVHAGGIDKEKAKEMATFILNYCKTQEGGTDADVVAMMELKYPESAAGLCMIACIHEKMGFFTDGVFDRDIFIVITQQIVDDDQAYMKAAEEIATKCGSVTGSRCEQAVAFDKCIEAELKDRDLFPKMI</sequence>
<reference evidence="5" key="2">
    <citation type="submission" date="2022-10" db="EMBL/GenBank/DDBJ databases">
        <authorList>
            <consortium name="ENA_rothamsted_submissions"/>
            <consortium name="culmorum"/>
            <person name="King R."/>
        </authorList>
    </citation>
    <scope>NUCLEOTIDE SEQUENCE</scope>
</reference>
<dbReference type="Proteomes" id="UP001153620">
    <property type="component" value="Chromosome 2"/>
</dbReference>
<dbReference type="EMBL" id="OU895878">
    <property type="protein sequence ID" value="CAG9805106.1"/>
    <property type="molecule type" value="Genomic_DNA"/>
</dbReference>
<dbReference type="InterPro" id="IPR006170">
    <property type="entry name" value="PBP/GOBP"/>
</dbReference>
<keyword evidence="3" id="KW-0964">Secreted</keyword>
<proteinExistence type="inferred from homology"/>
<dbReference type="AlphaFoldDB" id="A0A9N9RY99"/>
<evidence type="ECO:0000256" key="3">
    <source>
        <dbReference type="ARBA" id="ARBA00022525"/>
    </source>
</evidence>
<dbReference type="GO" id="GO:0005549">
    <property type="term" value="F:odorant binding"/>
    <property type="evidence" value="ECO:0007669"/>
    <property type="project" value="InterPro"/>
</dbReference>
<evidence type="ECO:0000313" key="6">
    <source>
        <dbReference type="Proteomes" id="UP001153620"/>
    </source>
</evidence>
<dbReference type="InterPro" id="IPR036728">
    <property type="entry name" value="PBP_GOBP_sf"/>
</dbReference>
<feature type="chain" id="PRO_5040509315" evidence="4">
    <location>
        <begin position="19"/>
        <end position="143"/>
    </location>
</feature>
<dbReference type="Gene3D" id="1.10.238.20">
    <property type="entry name" value="Pheromone/general odorant binding protein domain"/>
    <property type="match status" value="1"/>
</dbReference>
<dbReference type="CDD" id="cd23992">
    <property type="entry name" value="PBP_GOBP"/>
    <property type="match status" value="1"/>
</dbReference>
<evidence type="ECO:0000256" key="1">
    <source>
        <dbReference type="ARBA" id="ARBA00004613"/>
    </source>
</evidence>
<protein>
    <submittedName>
        <fullName evidence="5">Uncharacterized protein</fullName>
    </submittedName>
</protein>
<evidence type="ECO:0000256" key="2">
    <source>
        <dbReference type="ARBA" id="ARBA00008098"/>
    </source>
</evidence>